<feature type="region of interest" description="Disordered" evidence="1">
    <location>
        <begin position="393"/>
        <end position="452"/>
    </location>
</feature>
<organism evidence="3 4">
    <name type="scientific">Candida glabrata</name>
    <name type="common">Yeast</name>
    <name type="synonym">Torulopsis glabrata</name>
    <dbReference type="NCBI Taxonomy" id="5478"/>
    <lineage>
        <taxon>Eukaryota</taxon>
        <taxon>Fungi</taxon>
        <taxon>Dikarya</taxon>
        <taxon>Ascomycota</taxon>
        <taxon>Saccharomycotina</taxon>
        <taxon>Saccharomycetes</taxon>
        <taxon>Saccharomycetales</taxon>
        <taxon>Saccharomycetaceae</taxon>
        <taxon>Nakaseomyces</taxon>
    </lineage>
</organism>
<sequence>MKFSLSSFKNKSSSSSDASSSDPSDNSVPQAPPSRKLSERLSFPSTSEIGSQIKSRRKSSHHKIDLDFMKIPPKALEALKPLTALLASQETKRYFYWSYDPQYDDMWTVTTADSTEKVSIIEIKGTSFTIETQETSRVLDVDLTGGVILRVESDETGSQLFFNDGEVTLSNRSIHNVNILYRTALLAIFERFSILKALTGALIAQIGLRMSDINLILNSHFSFKDWCDVYLEEQGGWVRLWCHVDGVEKKGKPPSQNQSNGTEKKKSSLNVFGKNNNSDQAGTATKSSKKGGYKIKFYKDNKSLNSKNMVCFISSESNEIQDLFFYGTNENDALNRNDYGESFLDSNLNMIKIIGEVSFSNTANSPYQEPNATFSKSGSSGFLNGQLRQLSRSSRNMSVSSEASSNEDSQLTSPKMRTGFFTSPKLGGNTSPVVGKHQRTASTASKKSSKSLPQNFAIKKRSLLIRPVEHEGVKQLETLIRFIVPLMNCLGMYGRPHHFSTDKADPNSLMYGLPRLPIIDYFARKETRQLLQQGPQDQSLMLESETSAVAMKWLTQELKNFSKQNSNRENTLTFTKITDIYPTITTQSKTQSQSQIDANAPVEEQAMQQNLPSEPENGQYEHFQDTSEFQPANNLPTNGMSYDNNYVQDQYVQDQMVQDHMQAEAEQMQAGIDMGLDFDMAMITESIRNTNVEDYK</sequence>
<evidence type="ECO:0000256" key="1">
    <source>
        <dbReference type="SAM" id="MobiDB-lite"/>
    </source>
</evidence>
<dbReference type="Proteomes" id="UP000054886">
    <property type="component" value="Unassembled WGS sequence"/>
</dbReference>
<dbReference type="AlphaFoldDB" id="A0A0W0EJM1"/>
<evidence type="ECO:0000259" key="2">
    <source>
        <dbReference type="Pfam" id="PF25381"/>
    </source>
</evidence>
<accession>A0A0W0EJM1</accession>
<dbReference type="Pfam" id="PF25381">
    <property type="entry name" value="PH_26"/>
    <property type="match status" value="1"/>
</dbReference>
<evidence type="ECO:0000313" key="3">
    <source>
        <dbReference type="EMBL" id="KTB07141.1"/>
    </source>
</evidence>
<feature type="compositionally biased region" description="Polar residues" evidence="1">
    <location>
        <begin position="268"/>
        <end position="286"/>
    </location>
</feature>
<dbReference type="OrthoDB" id="5563754at2759"/>
<name>A0A0W0EJM1_CANGB</name>
<feature type="region of interest" description="Disordered" evidence="1">
    <location>
        <begin position="1"/>
        <end position="61"/>
    </location>
</feature>
<dbReference type="VEuPathDB" id="FungiDB:GVI51_G06699"/>
<dbReference type="VEuPathDB" id="FungiDB:CAGL0G06886g"/>
<gene>
    <name evidence="3" type="ORF">AO440_001768</name>
</gene>
<dbReference type="VEuPathDB" id="FungiDB:GWK60_G06611"/>
<feature type="compositionally biased region" description="Low complexity" evidence="1">
    <location>
        <begin position="1"/>
        <end position="27"/>
    </location>
</feature>
<feature type="compositionally biased region" description="Low complexity" evidence="1">
    <location>
        <begin position="393"/>
        <end position="409"/>
    </location>
</feature>
<dbReference type="VEuPathDB" id="FungiDB:B1J91_G06886g"/>
<feature type="domain" description="Skg3/CAF120-like PH-like" evidence="2">
    <location>
        <begin position="459"/>
        <end position="511"/>
    </location>
</feature>
<reference evidence="3 4" key="1">
    <citation type="submission" date="2015-10" db="EMBL/GenBank/DDBJ databases">
        <title>Draft genomes sequences of Candida glabrata isolates 1A, 1B, 2A, 2B, 3A and 3B.</title>
        <authorList>
            <person name="Haavelsrud O.E."/>
            <person name="Gaustad P."/>
        </authorList>
    </citation>
    <scope>NUCLEOTIDE SEQUENCE [LARGE SCALE GENOMIC DNA]</scope>
    <source>
        <strain evidence="3">910700640</strain>
    </source>
</reference>
<dbReference type="InterPro" id="IPR058155">
    <property type="entry name" value="Skg3/CAF120-like_PH"/>
</dbReference>
<protein>
    <recommendedName>
        <fullName evidence="2">Skg3/CAF120-like PH-like domain-containing protein</fullName>
    </recommendedName>
</protein>
<evidence type="ECO:0000313" key="4">
    <source>
        <dbReference type="Proteomes" id="UP000054886"/>
    </source>
</evidence>
<feature type="region of interest" description="Disordered" evidence="1">
    <location>
        <begin position="249"/>
        <end position="288"/>
    </location>
</feature>
<dbReference type="PhylomeDB" id="A0A0W0EJM1"/>
<dbReference type="EMBL" id="LLZZ01000108">
    <property type="protein sequence ID" value="KTB07141.1"/>
    <property type="molecule type" value="Genomic_DNA"/>
</dbReference>
<proteinExistence type="predicted"/>
<feature type="compositionally biased region" description="Polar residues" evidence="1">
    <location>
        <begin position="43"/>
        <end position="53"/>
    </location>
</feature>
<comment type="caution">
    <text evidence="3">The sequence shown here is derived from an EMBL/GenBank/DDBJ whole genome shotgun (WGS) entry which is preliminary data.</text>
</comment>